<gene>
    <name evidence="1" type="ORF">HNR08_003820</name>
</gene>
<dbReference type="RefSeq" id="WP_183835217.1">
    <property type="nucleotide sequence ID" value="NZ_JACHDN010000001.1"/>
</dbReference>
<reference evidence="1 2" key="1">
    <citation type="submission" date="2020-08" db="EMBL/GenBank/DDBJ databases">
        <title>Sequencing the genomes of 1000 actinobacteria strains.</title>
        <authorList>
            <person name="Klenk H.-P."/>
        </authorList>
    </citation>
    <scope>NUCLEOTIDE SEQUENCE [LARGE SCALE GENOMIC DNA]</scope>
    <source>
        <strain evidence="1 2">DSM 9581</strain>
    </source>
</reference>
<dbReference type="Proteomes" id="UP000564629">
    <property type="component" value="Unassembled WGS sequence"/>
</dbReference>
<accession>A0A7W8WBT9</accession>
<name>A0A7W8WBT9_9CELL</name>
<comment type="caution">
    <text evidence="1">The sequence shown here is derived from an EMBL/GenBank/DDBJ whole genome shotgun (WGS) entry which is preliminary data.</text>
</comment>
<dbReference type="EMBL" id="JACHDN010000001">
    <property type="protein sequence ID" value="MBB5475084.1"/>
    <property type="molecule type" value="Genomic_DNA"/>
</dbReference>
<dbReference type="AlphaFoldDB" id="A0A7W8WBT9"/>
<organism evidence="1 2">
    <name type="scientific">Cellulomonas hominis</name>
    <dbReference type="NCBI Taxonomy" id="156981"/>
    <lineage>
        <taxon>Bacteria</taxon>
        <taxon>Bacillati</taxon>
        <taxon>Actinomycetota</taxon>
        <taxon>Actinomycetes</taxon>
        <taxon>Micrococcales</taxon>
        <taxon>Cellulomonadaceae</taxon>
        <taxon>Cellulomonas</taxon>
    </lineage>
</organism>
<evidence type="ECO:0000313" key="1">
    <source>
        <dbReference type="EMBL" id="MBB5475084.1"/>
    </source>
</evidence>
<protein>
    <submittedName>
        <fullName evidence="1">Competence protein CoiA</fullName>
    </submittedName>
</protein>
<proteinExistence type="predicted"/>
<evidence type="ECO:0000313" key="2">
    <source>
        <dbReference type="Proteomes" id="UP000564629"/>
    </source>
</evidence>
<sequence length="354" mass="38915">MSIDLDDDEWDALRMKSRGGALRFRDCSSAAYLRTSHRGLRHFAHAPGAGGCDAHANESVAHMQVKALIIVAARAAGWQAQPEVPGPGYQADVLATSPAGMRLNFEVQLSREEDTDYRTRSTRRTADGCRVLWLTRYPLAPRNEWDLDPLAVPDPRAPQARLTQTDQQQFTVQLDRTCTLGEAVADLLSGRVALRPRIVGERTSTVVLARRSCWSCGVRMTLWRAVGEQTVGVCGRWVDAAAERPVDNAQAKPEQARDIRAAVAHRINALRWPAMAHLSSRVSKEAGRTYVAFSCWRCSRVQGDHYLAEVWHEAAYNPDQPRVRVSRGASTVAAAHWCRPPTGAAPCGSTASTG</sequence>